<dbReference type="Gene3D" id="3.40.50.200">
    <property type="entry name" value="Peptidase S8/S53 domain"/>
    <property type="match status" value="1"/>
</dbReference>
<evidence type="ECO:0000256" key="2">
    <source>
        <dbReference type="ARBA" id="ARBA00022801"/>
    </source>
</evidence>
<dbReference type="GO" id="GO:0006508">
    <property type="term" value="P:proteolysis"/>
    <property type="evidence" value="ECO:0007669"/>
    <property type="project" value="UniProtKB-KW"/>
</dbReference>
<dbReference type="InterPro" id="IPR023828">
    <property type="entry name" value="Peptidase_S8_Ser-AS"/>
</dbReference>
<dbReference type="AlphaFoldDB" id="A0A7W7T1A0"/>
<keyword evidence="1" id="KW-0645">Protease</keyword>
<sequence>MRTPLRGHPLVVLVAVVALGAVVPVPSATAAPAGGLPARAAAQIAALQEIKRSITGTDTKVDSALIVEQRRRKGSAAFGRLPSYRTGVEVRPDGTVSVDVRAVAVTPGLVASLGDRVRSVSVDGATIRAEVPLSAVGAIAARPDVRRVQVADAAPVDARSKEEQAGKVEADTLAAVDRTTANRATADPTTADPTTAESDRAHGADTARATHKVTGTGVKICVLANGITDLAAAQAAGELPEVEVLPGEEGGGYDGVPLLEIVHDIAPGASLGFATAGLGDARFADNIRALRSRLRCDILVDNGRAQDEPQFQDGVVARAVDAVAADGALYFAAAGDEGNVTDGTSGHWEGDFVDSGVGVGKFAGTAHDFDPSPTAKQVLDPLAVGSGGAPVTLSWADPLGAAGDDYDLYLVNAQGNVVGASQNVQDGAQDPVERLHVPDSQVDRLRLAVVKFRGEHRYLGLTVHGGRFANSFDGLKGYTTAGAIRGHAAAKGAIAVGAAPVGDPYPGDPAHPRGPYPGVFDVGQRPERFTSDGPRRVFFAADGTPRTEVRPKPDVTAGDGVKVGGSVRYGTSVSAPAAAAIAGLVLSGNPGLPAAQVREALATTALDLVEPGVDGRTGAGVLRADLALDFTGASPQPLVKARRPTPVNEVDGTPYFKPGTTAAVTVPVHNSGDGLAASTNVVLTSPTPGVTIAPRARSYGTIEQGRTGSGEFKVTVAAGVPLGTEVKLDVRVAYSGATSPTTASFGYVVGEPSAETRDFSYTGPAIAIPDDNATGVTATFPVSGLGRASKITFSVDGEQCTATEGATTVGVDHTFVGDLTGTLTSPSGRTATLFQRSGGTGANLCQVVFADDAARPFSSVTSVNAPFTGTWRPVGRLSTLLDDPVDGVWTFKLVDGLPGDRGSLRAVSLHLNGYR</sequence>
<name>A0A7W7T1A0_9PSEU</name>
<feature type="domain" description="P/Homo B" evidence="5">
    <location>
        <begin position="750"/>
        <end position="915"/>
    </location>
</feature>
<dbReference type="InterPro" id="IPR008979">
    <property type="entry name" value="Galactose-bd-like_sf"/>
</dbReference>
<feature type="region of interest" description="Disordered" evidence="4">
    <location>
        <begin position="175"/>
        <end position="209"/>
    </location>
</feature>
<evidence type="ECO:0000256" key="1">
    <source>
        <dbReference type="ARBA" id="ARBA00022670"/>
    </source>
</evidence>
<gene>
    <name evidence="6" type="ORF">F4559_002060</name>
</gene>
<evidence type="ECO:0000256" key="3">
    <source>
        <dbReference type="ARBA" id="ARBA00022825"/>
    </source>
</evidence>
<keyword evidence="3" id="KW-0720">Serine protease</keyword>
<dbReference type="InterPro" id="IPR002884">
    <property type="entry name" value="P_dom"/>
</dbReference>
<dbReference type="Pfam" id="PF00082">
    <property type="entry name" value="Peptidase_S8"/>
    <property type="match status" value="1"/>
</dbReference>
<dbReference type="Pfam" id="PF01483">
    <property type="entry name" value="P_proprotein"/>
    <property type="match status" value="1"/>
</dbReference>
<dbReference type="Gene3D" id="2.60.120.260">
    <property type="entry name" value="Galactose-binding domain-like"/>
    <property type="match status" value="1"/>
</dbReference>
<protein>
    <submittedName>
        <fullName evidence="6">Subtilisin-like proprotein convertase family protein</fullName>
    </submittedName>
</protein>
<dbReference type="PROSITE" id="PS51829">
    <property type="entry name" value="P_HOMO_B"/>
    <property type="match status" value="1"/>
</dbReference>
<dbReference type="SUPFAM" id="SSF52743">
    <property type="entry name" value="Subtilisin-like"/>
    <property type="match status" value="1"/>
</dbReference>
<evidence type="ECO:0000256" key="4">
    <source>
        <dbReference type="SAM" id="MobiDB-lite"/>
    </source>
</evidence>
<keyword evidence="7" id="KW-1185">Reference proteome</keyword>
<keyword evidence="2" id="KW-0378">Hydrolase</keyword>
<evidence type="ECO:0000259" key="5">
    <source>
        <dbReference type="PROSITE" id="PS51829"/>
    </source>
</evidence>
<dbReference type="RefSeq" id="WP_312865560.1">
    <property type="nucleotide sequence ID" value="NZ_BAABAI010000015.1"/>
</dbReference>
<dbReference type="Proteomes" id="UP000542674">
    <property type="component" value="Unassembled WGS sequence"/>
</dbReference>
<dbReference type="EMBL" id="JACHJS010000001">
    <property type="protein sequence ID" value="MBB4964701.1"/>
    <property type="molecule type" value="Genomic_DNA"/>
</dbReference>
<feature type="compositionally biased region" description="Low complexity" evidence="4">
    <location>
        <begin position="175"/>
        <end position="196"/>
    </location>
</feature>
<evidence type="ECO:0000313" key="7">
    <source>
        <dbReference type="Proteomes" id="UP000542674"/>
    </source>
</evidence>
<dbReference type="InterPro" id="IPR000209">
    <property type="entry name" value="Peptidase_S8/S53_dom"/>
</dbReference>
<dbReference type="PROSITE" id="PS00138">
    <property type="entry name" value="SUBTILASE_SER"/>
    <property type="match status" value="1"/>
</dbReference>
<evidence type="ECO:0000313" key="6">
    <source>
        <dbReference type="EMBL" id="MBB4964701.1"/>
    </source>
</evidence>
<proteinExistence type="predicted"/>
<reference evidence="6 7" key="1">
    <citation type="submission" date="2020-08" db="EMBL/GenBank/DDBJ databases">
        <title>Sequencing the genomes of 1000 actinobacteria strains.</title>
        <authorList>
            <person name="Klenk H.-P."/>
        </authorList>
    </citation>
    <scope>NUCLEOTIDE SEQUENCE [LARGE SCALE GENOMIC DNA]</scope>
    <source>
        <strain evidence="6 7">DSM 45084</strain>
    </source>
</reference>
<dbReference type="InterPro" id="IPR036852">
    <property type="entry name" value="Peptidase_S8/S53_dom_sf"/>
</dbReference>
<organism evidence="6 7">
    <name type="scientific">Saccharothrix violaceirubra</name>
    <dbReference type="NCBI Taxonomy" id="413306"/>
    <lineage>
        <taxon>Bacteria</taxon>
        <taxon>Bacillati</taxon>
        <taxon>Actinomycetota</taxon>
        <taxon>Actinomycetes</taxon>
        <taxon>Pseudonocardiales</taxon>
        <taxon>Pseudonocardiaceae</taxon>
        <taxon>Saccharothrix</taxon>
    </lineage>
</organism>
<accession>A0A7W7T1A0</accession>
<dbReference type="SUPFAM" id="SSF49785">
    <property type="entry name" value="Galactose-binding domain-like"/>
    <property type="match status" value="1"/>
</dbReference>
<comment type="caution">
    <text evidence="6">The sequence shown here is derived from an EMBL/GenBank/DDBJ whole genome shotgun (WGS) entry which is preliminary data.</text>
</comment>
<dbReference type="GO" id="GO:0004252">
    <property type="term" value="F:serine-type endopeptidase activity"/>
    <property type="evidence" value="ECO:0007669"/>
    <property type="project" value="InterPro"/>
</dbReference>